<name>A0A1L7WS31_9HELO</name>
<evidence type="ECO:0000313" key="3">
    <source>
        <dbReference type="Proteomes" id="UP000184330"/>
    </source>
</evidence>
<gene>
    <name evidence="2" type="ORF">PAC_05468</name>
</gene>
<sequence length="514" mass="59378">MARKWFTECHQIHEMCRNRRTSYMPSRLIEIEHQDRKWRLKLHPTSGKTEPYAALSYCWGGDQPIKTKKATLQNFLITIPYLGLPKTIHDAVITTSELGLRFLWIDCLCIIQDDVEDKAKEIAQMPHIYSQAAITISASRPASVHEGFLEVREVTNHPELVFELPFQCPNGDLGSVTLFRPITPEGKEPLDQRAWALQERILSSRILEFGTRQSRWICPETKGRDGYSDGWRVQPEWSPERRDRLTIFPISSLPDPDNQKSLLGEWDYIIDTYTRRGLTEKSDRILAVSGIAERFNTMIQGKYVAGLWLEGLPESLLWKIRHTGDLINRPTIYQGPSWSWVAVNGNVDYRPRDWASHYIYRIQILSHFVVLAKGDAPYGAVILGRLEIRGRIREARWVRPTKSWSGNGDELRDPHIEGLEGLLSARLYPDALEKEFVMGDVDSTTVHLLDVSNDGAKDGRGHRGLALRDTGNGCYSRLGIYQFAKVWENKERQKLWEMHWNWFEQCEPRLITLE</sequence>
<protein>
    <recommendedName>
        <fullName evidence="1">Heterokaryon incompatibility domain-containing protein</fullName>
    </recommendedName>
</protein>
<proteinExistence type="predicted"/>
<dbReference type="InterPro" id="IPR010730">
    <property type="entry name" value="HET"/>
</dbReference>
<dbReference type="PANTHER" id="PTHR33112:SF16">
    <property type="entry name" value="HETEROKARYON INCOMPATIBILITY DOMAIN-CONTAINING PROTEIN"/>
    <property type="match status" value="1"/>
</dbReference>
<dbReference type="EMBL" id="FJOG01000006">
    <property type="protein sequence ID" value="CZR55580.1"/>
    <property type="molecule type" value="Genomic_DNA"/>
</dbReference>
<reference evidence="2 3" key="1">
    <citation type="submission" date="2016-03" db="EMBL/GenBank/DDBJ databases">
        <authorList>
            <person name="Ploux O."/>
        </authorList>
    </citation>
    <scope>NUCLEOTIDE SEQUENCE [LARGE SCALE GENOMIC DNA]</scope>
    <source>
        <strain evidence="2 3">UAMH 11012</strain>
    </source>
</reference>
<organism evidence="2 3">
    <name type="scientific">Phialocephala subalpina</name>
    <dbReference type="NCBI Taxonomy" id="576137"/>
    <lineage>
        <taxon>Eukaryota</taxon>
        <taxon>Fungi</taxon>
        <taxon>Dikarya</taxon>
        <taxon>Ascomycota</taxon>
        <taxon>Pezizomycotina</taxon>
        <taxon>Leotiomycetes</taxon>
        <taxon>Helotiales</taxon>
        <taxon>Mollisiaceae</taxon>
        <taxon>Phialocephala</taxon>
        <taxon>Phialocephala fortinii species complex</taxon>
    </lineage>
</organism>
<evidence type="ECO:0000259" key="1">
    <source>
        <dbReference type="Pfam" id="PF06985"/>
    </source>
</evidence>
<dbReference type="OrthoDB" id="5125733at2759"/>
<dbReference type="STRING" id="576137.A0A1L7WS31"/>
<feature type="domain" description="Heterokaryon incompatibility" evidence="1">
    <location>
        <begin position="52"/>
        <end position="199"/>
    </location>
</feature>
<dbReference type="Pfam" id="PF06985">
    <property type="entry name" value="HET"/>
    <property type="match status" value="1"/>
</dbReference>
<keyword evidence="3" id="KW-1185">Reference proteome</keyword>
<dbReference type="Proteomes" id="UP000184330">
    <property type="component" value="Unassembled WGS sequence"/>
</dbReference>
<dbReference type="PANTHER" id="PTHR33112">
    <property type="entry name" value="DOMAIN PROTEIN, PUTATIVE-RELATED"/>
    <property type="match status" value="1"/>
</dbReference>
<dbReference type="AlphaFoldDB" id="A0A1L7WS31"/>
<accession>A0A1L7WS31</accession>
<evidence type="ECO:0000313" key="2">
    <source>
        <dbReference type="EMBL" id="CZR55580.1"/>
    </source>
</evidence>